<dbReference type="InterPro" id="IPR017562">
    <property type="entry name" value="Cyt_c_biogenesis_CcsA"/>
</dbReference>
<evidence type="ECO:0000259" key="8">
    <source>
        <dbReference type="Pfam" id="PF01578"/>
    </source>
</evidence>
<gene>
    <name evidence="9" type="primary">ccsB</name>
    <name evidence="9" type="ORF">ACFPCY_06615</name>
</gene>
<keyword evidence="5 7" id="KW-0472">Membrane</keyword>
<comment type="caution">
    <text evidence="9">The sequence shown here is derived from an EMBL/GenBank/DDBJ whole genome shotgun (WGS) entry which is preliminary data.</text>
</comment>
<feature type="transmembrane region" description="Helical" evidence="7">
    <location>
        <begin position="126"/>
        <end position="148"/>
    </location>
</feature>
<dbReference type="InterPro" id="IPR045062">
    <property type="entry name" value="Cyt_c_biogenesis_CcsA/CcmC"/>
</dbReference>
<feature type="transmembrane region" description="Helical" evidence="7">
    <location>
        <begin position="354"/>
        <end position="374"/>
    </location>
</feature>
<keyword evidence="10" id="KW-1185">Reference proteome</keyword>
<evidence type="ECO:0000313" key="9">
    <source>
        <dbReference type="EMBL" id="MFC4906983.1"/>
    </source>
</evidence>
<dbReference type="PANTHER" id="PTHR30071:SF1">
    <property type="entry name" value="CYTOCHROME B_B6 PROTEIN-RELATED"/>
    <property type="match status" value="1"/>
</dbReference>
<name>A0ABV9TU51_9ACTN</name>
<evidence type="ECO:0000256" key="4">
    <source>
        <dbReference type="ARBA" id="ARBA00022989"/>
    </source>
</evidence>
<reference evidence="10" key="1">
    <citation type="journal article" date="2019" name="Int. J. Syst. Evol. Microbiol.">
        <title>The Global Catalogue of Microorganisms (GCM) 10K type strain sequencing project: providing services to taxonomists for standard genome sequencing and annotation.</title>
        <authorList>
            <consortium name="The Broad Institute Genomics Platform"/>
            <consortium name="The Broad Institute Genome Sequencing Center for Infectious Disease"/>
            <person name="Wu L."/>
            <person name="Ma J."/>
        </authorList>
    </citation>
    <scope>NUCLEOTIDE SEQUENCE [LARGE SCALE GENOMIC DNA]</scope>
    <source>
        <strain evidence="10">KLKA75</strain>
    </source>
</reference>
<dbReference type="InterPro" id="IPR002541">
    <property type="entry name" value="Cyt_c_assembly"/>
</dbReference>
<dbReference type="EMBL" id="JBHSIT010000002">
    <property type="protein sequence ID" value="MFC4906983.1"/>
    <property type="molecule type" value="Genomic_DNA"/>
</dbReference>
<feature type="region of interest" description="Disordered" evidence="6">
    <location>
        <begin position="59"/>
        <end position="86"/>
    </location>
</feature>
<evidence type="ECO:0000256" key="6">
    <source>
        <dbReference type="SAM" id="MobiDB-lite"/>
    </source>
</evidence>
<proteinExistence type="predicted"/>
<keyword evidence="3" id="KW-0201">Cytochrome c-type biogenesis</keyword>
<evidence type="ECO:0000256" key="2">
    <source>
        <dbReference type="ARBA" id="ARBA00022692"/>
    </source>
</evidence>
<dbReference type="PANTHER" id="PTHR30071">
    <property type="entry name" value="HEME EXPORTER PROTEIN C"/>
    <property type="match status" value="1"/>
</dbReference>
<feature type="transmembrane region" description="Helical" evidence="7">
    <location>
        <begin position="98"/>
        <end position="120"/>
    </location>
</feature>
<dbReference type="RefSeq" id="WP_378252724.1">
    <property type="nucleotide sequence ID" value="NZ_JBHSIT010000002.1"/>
</dbReference>
<keyword evidence="2 7" id="KW-0812">Transmembrane</keyword>
<dbReference type="Proteomes" id="UP001595872">
    <property type="component" value="Unassembled WGS sequence"/>
</dbReference>
<keyword evidence="4 7" id="KW-1133">Transmembrane helix</keyword>
<feature type="transmembrane region" description="Helical" evidence="7">
    <location>
        <begin position="327"/>
        <end position="342"/>
    </location>
</feature>
<comment type="subcellular location">
    <subcellularLocation>
        <location evidence="1">Membrane</location>
        <topology evidence="1">Multi-pass membrane protein</topology>
    </subcellularLocation>
</comment>
<evidence type="ECO:0000256" key="3">
    <source>
        <dbReference type="ARBA" id="ARBA00022748"/>
    </source>
</evidence>
<dbReference type="Pfam" id="PF01578">
    <property type="entry name" value="Cytochrom_C_asm"/>
    <property type="match status" value="1"/>
</dbReference>
<evidence type="ECO:0000256" key="7">
    <source>
        <dbReference type="SAM" id="Phobius"/>
    </source>
</evidence>
<evidence type="ECO:0000256" key="5">
    <source>
        <dbReference type="ARBA" id="ARBA00023136"/>
    </source>
</evidence>
<evidence type="ECO:0000256" key="1">
    <source>
        <dbReference type="ARBA" id="ARBA00004141"/>
    </source>
</evidence>
<feature type="transmembrane region" description="Helical" evidence="7">
    <location>
        <begin position="155"/>
        <end position="177"/>
    </location>
</feature>
<evidence type="ECO:0000313" key="10">
    <source>
        <dbReference type="Proteomes" id="UP001595872"/>
    </source>
</evidence>
<dbReference type="NCBIfam" id="TIGR03144">
    <property type="entry name" value="cytochr_II_ccsB"/>
    <property type="match status" value="1"/>
</dbReference>
<protein>
    <submittedName>
        <fullName evidence="9">C-type cytochrome biogenesis protein CcsB</fullName>
    </submittedName>
</protein>
<feature type="transmembrane region" description="Helical" evidence="7">
    <location>
        <begin position="189"/>
        <end position="217"/>
    </location>
</feature>
<sequence>MPSDTALAALSNTLINSATALYTLAALAFMAIFAYRGAPARERSVPAAVPERVLVGSGAPVPAPPGPAGDPDGPPAGGPPSAEPEQARALSAENFGRYAVALTALGWTVQLAALTTRGLAAHRVPWANMYEFVCAVTFAAVTALLVLFGRGRTYYLGAFVVFPVVVGLGLATTVLYTPVSPLQPSLHSYWLAIHVLAAIVATGAFTVAAALAAVYLYQSSARGLAAAAAAGSTSAGSASAGSASAGSTSAGSLSAGSASAASAEDDGSRAFTVAAIAARLPSAATLERLARQTILFAFPIWTFAIIAGAIWADSAWGRYWGWDPKETWAFVTWIVYAAHLHARNTRGWSGRRAAVISLVGYGCLLYNLVGINIWGSGLHSYAGV</sequence>
<feature type="domain" description="Cytochrome c assembly protein" evidence="8">
    <location>
        <begin position="126"/>
        <end position="379"/>
    </location>
</feature>
<accession>A0ABV9TU51</accession>
<feature type="transmembrane region" description="Helical" evidence="7">
    <location>
        <begin position="14"/>
        <end position="35"/>
    </location>
</feature>
<organism evidence="9 10">
    <name type="scientific">Actinomadura gamaensis</name>
    <dbReference type="NCBI Taxonomy" id="1763541"/>
    <lineage>
        <taxon>Bacteria</taxon>
        <taxon>Bacillati</taxon>
        <taxon>Actinomycetota</taxon>
        <taxon>Actinomycetes</taxon>
        <taxon>Streptosporangiales</taxon>
        <taxon>Thermomonosporaceae</taxon>
        <taxon>Actinomadura</taxon>
    </lineage>
</organism>
<feature type="transmembrane region" description="Helical" evidence="7">
    <location>
        <begin position="294"/>
        <end position="312"/>
    </location>
</feature>
<feature type="compositionally biased region" description="Pro residues" evidence="6">
    <location>
        <begin position="61"/>
        <end position="82"/>
    </location>
</feature>